<dbReference type="Pfam" id="PF02852">
    <property type="entry name" value="Pyr_redox_dim"/>
    <property type="match status" value="1"/>
</dbReference>
<accession>A0A087AJB7</accession>
<evidence type="ECO:0000256" key="7">
    <source>
        <dbReference type="ARBA" id="ARBA00023284"/>
    </source>
</evidence>
<name>A0A087AJB7_9BIFI</name>
<feature type="active site" description="Proton acceptor" evidence="8">
    <location>
        <position position="483"/>
    </location>
</feature>
<keyword evidence="15" id="KW-1185">Reference proteome</keyword>
<evidence type="ECO:0000259" key="12">
    <source>
        <dbReference type="Pfam" id="PF02852"/>
    </source>
</evidence>
<dbReference type="SUPFAM" id="SSF51905">
    <property type="entry name" value="FAD/NAD(P)-binding domain"/>
    <property type="match status" value="1"/>
</dbReference>
<dbReference type="InterPro" id="IPR004099">
    <property type="entry name" value="Pyr_nucl-diS_OxRdtase_dimer"/>
</dbReference>
<proteinExistence type="inferred from homology"/>
<feature type="binding site" evidence="9">
    <location>
        <position position="344"/>
    </location>
    <ligand>
        <name>FAD</name>
        <dbReference type="ChEBI" id="CHEBI:57692"/>
    </ligand>
</feature>
<dbReference type="PRINTS" id="PR00411">
    <property type="entry name" value="PNDRDTASEI"/>
</dbReference>
<organism evidence="14 15">
    <name type="scientific">Bifidobacterium gallicum DSM 20093 = LMG 11596</name>
    <dbReference type="NCBI Taxonomy" id="561180"/>
    <lineage>
        <taxon>Bacteria</taxon>
        <taxon>Bacillati</taxon>
        <taxon>Actinomycetota</taxon>
        <taxon>Actinomycetes</taxon>
        <taxon>Bifidobacteriales</taxon>
        <taxon>Bifidobacteriaceae</taxon>
        <taxon>Bifidobacterium</taxon>
    </lineage>
</organism>
<dbReference type="Proteomes" id="UP000029074">
    <property type="component" value="Unassembled WGS sequence"/>
</dbReference>
<dbReference type="PIRSF" id="PIRSF000350">
    <property type="entry name" value="Mercury_reductase_MerA"/>
    <property type="match status" value="1"/>
</dbReference>
<gene>
    <name evidence="14" type="ORF">BGLCM_1163</name>
</gene>
<keyword evidence="2 11" id="KW-0285">Flavoprotein</keyword>
<evidence type="ECO:0000256" key="4">
    <source>
        <dbReference type="ARBA" id="ARBA00023002"/>
    </source>
</evidence>
<dbReference type="InterPro" id="IPR050151">
    <property type="entry name" value="Class-I_Pyr_Nuc-Dis_Oxidored"/>
</dbReference>
<evidence type="ECO:0000259" key="13">
    <source>
        <dbReference type="Pfam" id="PF07992"/>
    </source>
</evidence>
<dbReference type="GO" id="GO:0006103">
    <property type="term" value="P:2-oxoglutarate metabolic process"/>
    <property type="evidence" value="ECO:0007669"/>
    <property type="project" value="TreeGrafter"/>
</dbReference>
<dbReference type="InterPro" id="IPR012999">
    <property type="entry name" value="Pyr_OxRdtase_I_AS"/>
</dbReference>
<evidence type="ECO:0000313" key="15">
    <source>
        <dbReference type="Proteomes" id="UP000029074"/>
    </source>
</evidence>
<dbReference type="PANTHER" id="PTHR22912:SF151">
    <property type="entry name" value="DIHYDROLIPOYL DEHYDROGENASE, MITOCHONDRIAL"/>
    <property type="match status" value="1"/>
</dbReference>
<dbReference type="GO" id="GO:0050660">
    <property type="term" value="F:flavin adenine dinucleotide binding"/>
    <property type="evidence" value="ECO:0007669"/>
    <property type="project" value="TreeGrafter"/>
</dbReference>
<evidence type="ECO:0000256" key="6">
    <source>
        <dbReference type="ARBA" id="ARBA00023157"/>
    </source>
</evidence>
<keyword evidence="3 9" id="KW-0274">FAD</keyword>
<keyword evidence="5 9" id="KW-0520">NAD</keyword>
<reference evidence="14 15" key="1">
    <citation type="submission" date="2014-03" db="EMBL/GenBank/DDBJ databases">
        <title>Genomics of Bifidobacteria.</title>
        <authorList>
            <person name="Ventura M."/>
            <person name="Milani C."/>
            <person name="Lugli G.A."/>
        </authorList>
    </citation>
    <scope>NUCLEOTIDE SEQUENCE [LARGE SCALE GENOMIC DNA]</scope>
    <source>
        <strain evidence="14 15">LMG 11596</strain>
    </source>
</reference>
<dbReference type="Gene3D" id="3.30.390.30">
    <property type="match status" value="1"/>
</dbReference>
<keyword evidence="4 11" id="KW-0560">Oxidoreductase</keyword>
<dbReference type="Gene3D" id="3.50.50.60">
    <property type="entry name" value="FAD/NAD(P)-binding domain"/>
    <property type="match status" value="2"/>
</dbReference>
<protein>
    <submittedName>
        <fullName evidence="14">Dihydrolipoamide dehydrogenase</fullName>
        <ecNumber evidence="14">1.8.1.4</ecNumber>
    </submittedName>
</protein>
<keyword evidence="9" id="KW-0547">Nucleotide-binding</keyword>
<dbReference type="InterPro" id="IPR023753">
    <property type="entry name" value="FAD/NAD-binding_dom"/>
</dbReference>
<evidence type="ECO:0000256" key="1">
    <source>
        <dbReference type="ARBA" id="ARBA00007532"/>
    </source>
</evidence>
<feature type="disulfide bond" description="Redox-active" evidence="10">
    <location>
        <begin position="55"/>
        <end position="60"/>
    </location>
</feature>
<evidence type="ECO:0000256" key="3">
    <source>
        <dbReference type="ARBA" id="ARBA00022827"/>
    </source>
</evidence>
<dbReference type="EC" id="1.8.1.4" evidence="14"/>
<dbReference type="PRINTS" id="PR00368">
    <property type="entry name" value="FADPNR"/>
</dbReference>
<feature type="domain" description="FAD/NAD(P)-binding" evidence="13">
    <location>
        <begin position="18"/>
        <end position="359"/>
    </location>
</feature>
<comment type="cofactor">
    <cofactor evidence="9">
        <name>FAD</name>
        <dbReference type="ChEBI" id="CHEBI:57692"/>
    </cofactor>
    <text evidence="9">Binds 1 FAD per subunit.</text>
</comment>
<dbReference type="InterPro" id="IPR036188">
    <property type="entry name" value="FAD/NAD-bd_sf"/>
</dbReference>
<keyword evidence="6" id="KW-1015">Disulfide bond</keyword>
<comment type="caution">
    <text evidence="14">The sequence shown here is derived from an EMBL/GenBank/DDBJ whole genome shotgun (WGS) entry which is preliminary data.</text>
</comment>
<dbReference type="InterPro" id="IPR016156">
    <property type="entry name" value="FAD/NAD-linked_Rdtase_dimer_sf"/>
</dbReference>
<evidence type="ECO:0000256" key="2">
    <source>
        <dbReference type="ARBA" id="ARBA00022630"/>
    </source>
</evidence>
<dbReference type="InterPro" id="IPR001100">
    <property type="entry name" value="Pyr_nuc-diS_OxRdtase"/>
</dbReference>
<evidence type="ECO:0000256" key="11">
    <source>
        <dbReference type="RuleBase" id="RU003691"/>
    </source>
</evidence>
<feature type="binding site" evidence="9">
    <location>
        <begin position="209"/>
        <end position="216"/>
    </location>
    <ligand>
        <name>NAD(+)</name>
        <dbReference type="ChEBI" id="CHEBI:57540"/>
    </ligand>
</feature>
<dbReference type="AlphaFoldDB" id="A0A087AJB7"/>
<feature type="binding site" evidence="9">
    <location>
        <position position="64"/>
    </location>
    <ligand>
        <name>FAD</name>
        <dbReference type="ChEBI" id="CHEBI:57692"/>
    </ligand>
</feature>
<feature type="domain" description="Pyridine nucleotide-disulphide oxidoreductase dimerisation" evidence="12">
    <location>
        <begin position="379"/>
        <end position="493"/>
    </location>
</feature>
<dbReference type="SUPFAM" id="SSF55424">
    <property type="entry name" value="FAD/NAD-linked reductases, dimerisation (C-terminal) domain"/>
    <property type="match status" value="1"/>
</dbReference>
<dbReference type="GO" id="GO:0004148">
    <property type="term" value="F:dihydrolipoyl dehydrogenase (NADH) activity"/>
    <property type="evidence" value="ECO:0007669"/>
    <property type="project" value="UniProtKB-EC"/>
</dbReference>
<dbReference type="RefSeq" id="WP_238548639.1">
    <property type="nucleotide sequence ID" value="NZ_ABXB03000002.1"/>
</dbReference>
<dbReference type="Pfam" id="PF07992">
    <property type="entry name" value="Pyr_redox_2"/>
    <property type="match status" value="1"/>
</dbReference>
<dbReference type="PANTHER" id="PTHR22912">
    <property type="entry name" value="DISULFIDE OXIDOREDUCTASE"/>
    <property type="match status" value="1"/>
</dbReference>
<dbReference type="PROSITE" id="PS00076">
    <property type="entry name" value="PYRIDINE_REDOX_1"/>
    <property type="match status" value="1"/>
</dbReference>
<evidence type="ECO:0000256" key="5">
    <source>
        <dbReference type="ARBA" id="ARBA00023027"/>
    </source>
</evidence>
<evidence type="ECO:0000313" key="14">
    <source>
        <dbReference type="EMBL" id="KFI58867.1"/>
    </source>
</evidence>
<feature type="binding site" evidence="9">
    <location>
        <position position="305"/>
    </location>
    <ligand>
        <name>NAD(+)</name>
        <dbReference type="ChEBI" id="CHEBI:57540"/>
    </ligand>
</feature>
<comment type="similarity">
    <text evidence="1 11">Belongs to the class-I pyridine nucleotide-disulfide oxidoreductase family.</text>
</comment>
<evidence type="ECO:0000256" key="8">
    <source>
        <dbReference type="PIRSR" id="PIRSR000350-2"/>
    </source>
</evidence>
<evidence type="ECO:0000256" key="9">
    <source>
        <dbReference type="PIRSR" id="PIRSR000350-3"/>
    </source>
</evidence>
<sequence length="505" mass="52573">MTAPFDFTSSTASPMKTDIAIIGAGPGGYATALRAAELGLSVMLIERDSRVGGTCLLRGCIPSKALITASRTVDAVHDGARMGIDAQLTSIDATALGAYRQHAVDTETNGLAGLLAARHITLVHGTAGLAPDGTVTVTPAPHESQVRVGASLDTLEDAGDAVSIDATDVVLATGGRPRALPGMPFGGRVLDSTAALELGTLPQRAIIVGAGSVALEFASMWRAMGADVTLLVRHDTPLSHAHRRSAVVLTRELKRRGITIVNHAHVTAANQTSDGMNVTVTIDDNVGGTARTTSIDGDYLLVAIGRDPNTAWIGQAGIELDDAGLVVTDEHGRTNRPHVWAVGDITPGKQLAHRAFEQGIVVAESIAGMNPTAVDERTVPSVVFTTPEFASVGRTTDEAMQLDGCLEVRETIYPVMGNARMVMEQAGGSLSIVTGRLPGMPDRTVVLGVHIVAPLASELIGQAEQLIGNSIALDAAARLIQPHPTFSEMLGEALLKADGRPLNTR</sequence>
<keyword evidence="7 11" id="KW-0676">Redox-active center</keyword>
<evidence type="ECO:0000256" key="10">
    <source>
        <dbReference type="PIRSR" id="PIRSR000350-4"/>
    </source>
</evidence>
<dbReference type="EMBL" id="JGYW01000005">
    <property type="protein sequence ID" value="KFI58867.1"/>
    <property type="molecule type" value="Genomic_DNA"/>
</dbReference>